<reference evidence="4" key="1">
    <citation type="submission" date="2025-08" db="UniProtKB">
        <authorList>
            <consortium name="RefSeq"/>
        </authorList>
    </citation>
    <scope>IDENTIFICATION</scope>
</reference>
<protein>
    <submittedName>
        <fullName evidence="4">Arrestin domain-containing protein 3-like</fullName>
    </submittedName>
</protein>
<comment type="similarity">
    <text evidence="1">Belongs to the arrestin family.</text>
</comment>
<dbReference type="InterPro" id="IPR014752">
    <property type="entry name" value="Arrestin-like_C"/>
</dbReference>
<evidence type="ECO:0000313" key="3">
    <source>
        <dbReference type="Proteomes" id="UP000694845"/>
    </source>
</evidence>
<dbReference type="GO" id="GO:0005737">
    <property type="term" value="C:cytoplasm"/>
    <property type="evidence" value="ECO:0007669"/>
    <property type="project" value="TreeGrafter"/>
</dbReference>
<accession>A0A8B7ZP00</accession>
<dbReference type="GO" id="GO:0015031">
    <property type="term" value="P:protein transport"/>
    <property type="evidence" value="ECO:0007669"/>
    <property type="project" value="TreeGrafter"/>
</dbReference>
<dbReference type="AlphaFoldDB" id="A0A8B7ZP00"/>
<keyword evidence="3" id="KW-1185">Reference proteome</keyword>
<dbReference type="RefSeq" id="XP_022106787.1">
    <property type="nucleotide sequence ID" value="XM_022251095.1"/>
</dbReference>
<gene>
    <name evidence="4" type="primary">LOC110987931</name>
</gene>
<dbReference type="OMA" id="TRICLRR"/>
<proteinExistence type="inferred from homology"/>
<dbReference type="KEGG" id="aplc:110987931"/>
<dbReference type="GeneID" id="110987931"/>
<dbReference type="Pfam" id="PF02752">
    <property type="entry name" value="Arrestin_C"/>
    <property type="match status" value="1"/>
</dbReference>
<dbReference type="InterPro" id="IPR011022">
    <property type="entry name" value="Arrestin_C-like"/>
</dbReference>
<dbReference type="InterPro" id="IPR011021">
    <property type="entry name" value="Arrestin-like_N"/>
</dbReference>
<organism evidence="3 4">
    <name type="scientific">Acanthaster planci</name>
    <name type="common">Crown-of-thorns starfish</name>
    <dbReference type="NCBI Taxonomy" id="133434"/>
    <lineage>
        <taxon>Eukaryota</taxon>
        <taxon>Metazoa</taxon>
        <taxon>Echinodermata</taxon>
        <taxon>Eleutherozoa</taxon>
        <taxon>Asterozoa</taxon>
        <taxon>Asteroidea</taxon>
        <taxon>Valvatacea</taxon>
        <taxon>Valvatida</taxon>
        <taxon>Acanthasteridae</taxon>
        <taxon>Acanthaster</taxon>
    </lineage>
</organism>
<dbReference type="PANTHER" id="PTHR11188">
    <property type="entry name" value="ARRESTIN DOMAIN CONTAINING PROTEIN"/>
    <property type="match status" value="1"/>
</dbReference>
<sequence length="398" mass="44128">MGKLRELEIIFDGEANLFSQNDIIKGEVVLTVDNDKGYGLKDVKGVWVRFRGKAKTKWTTTTRHQQKTRHHTHSLKENYFDTYVVLFGTARYDHDERGLHIPPGRNNIPFQFQLPATPLPSPFEGKYGYVRYQAKATVSLIRTFSNKDYKSERFFSLIGPSLDLNQHPETLEEVHRSQEVTDCCGCTCTPEMLITAGLRKTGYVPGEGIFATGQVDNREGNETVAFELTLLQVIEFRSRGNTKSKTYSLSHFESDVSCPKGQVTNFTVGPLLVPPVPASGLLGCSIIGIEYYVEVETEGFSATFEVIIGTVPHQIVSGPSTAATAPPIGFEGIELSGFTNAPSASPPEAPPPPSYEEVVGVVDRLAPERDPEEYFGNKQFVPRYPYFNLQADGAPVHQ</sequence>
<dbReference type="SUPFAM" id="SSF81296">
    <property type="entry name" value="E set domains"/>
    <property type="match status" value="2"/>
</dbReference>
<evidence type="ECO:0000256" key="1">
    <source>
        <dbReference type="ARBA" id="ARBA00005298"/>
    </source>
</evidence>
<evidence type="ECO:0000313" key="4">
    <source>
        <dbReference type="RefSeq" id="XP_022106787.1"/>
    </source>
</evidence>
<name>A0A8B7ZP00_ACAPL</name>
<dbReference type="Proteomes" id="UP000694845">
    <property type="component" value="Unplaced"/>
</dbReference>
<dbReference type="Gene3D" id="2.60.40.640">
    <property type="match status" value="2"/>
</dbReference>
<dbReference type="OrthoDB" id="2333384at2759"/>
<evidence type="ECO:0000259" key="2">
    <source>
        <dbReference type="SMART" id="SM01017"/>
    </source>
</evidence>
<dbReference type="SMART" id="SM01017">
    <property type="entry name" value="Arrestin_C"/>
    <property type="match status" value="1"/>
</dbReference>
<feature type="domain" description="Arrestin C-terminal-like" evidence="2">
    <location>
        <begin position="188"/>
        <end position="313"/>
    </location>
</feature>
<dbReference type="PANTHER" id="PTHR11188:SF176">
    <property type="entry name" value="ARRESTIN DOMAIN-CONTAINING PROTEIN 1"/>
    <property type="match status" value="1"/>
</dbReference>
<dbReference type="InterPro" id="IPR014756">
    <property type="entry name" value="Ig_E-set"/>
</dbReference>
<dbReference type="InterPro" id="IPR050357">
    <property type="entry name" value="Arrestin_domain-protein"/>
</dbReference>
<dbReference type="Pfam" id="PF00339">
    <property type="entry name" value="Arrestin_N"/>
    <property type="match status" value="1"/>
</dbReference>